<accession>A0ABR1G3N4</accession>
<dbReference type="Pfam" id="PF06414">
    <property type="entry name" value="Zeta_toxin"/>
    <property type="match status" value="1"/>
</dbReference>
<evidence type="ECO:0000313" key="5">
    <source>
        <dbReference type="EMBL" id="KAK7242925.1"/>
    </source>
</evidence>
<evidence type="ECO:0000259" key="4">
    <source>
        <dbReference type="Pfam" id="PF06414"/>
    </source>
</evidence>
<proteinExistence type="predicted"/>
<feature type="region of interest" description="Disordered" evidence="3">
    <location>
        <begin position="106"/>
        <end position="131"/>
    </location>
</feature>
<name>A0ABR1G3N4_AURAN</name>
<evidence type="ECO:0000256" key="1">
    <source>
        <dbReference type="ARBA" id="ARBA00022741"/>
    </source>
</evidence>
<dbReference type="Proteomes" id="UP001363151">
    <property type="component" value="Unassembled WGS sequence"/>
</dbReference>
<protein>
    <submittedName>
        <fullName evidence="5">Zeta toxin</fullName>
    </submittedName>
</protein>
<evidence type="ECO:0000256" key="2">
    <source>
        <dbReference type="ARBA" id="ARBA00022840"/>
    </source>
</evidence>
<keyword evidence="6" id="KW-1185">Reference proteome</keyword>
<dbReference type="SUPFAM" id="SSF52540">
    <property type="entry name" value="P-loop containing nucleoside triphosphate hydrolases"/>
    <property type="match status" value="1"/>
</dbReference>
<feature type="region of interest" description="Disordered" evidence="3">
    <location>
        <begin position="1"/>
        <end position="38"/>
    </location>
</feature>
<keyword evidence="2" id="KW-0067">ATP-binding</keyword>
<organism evidence="5 6">
    <name type="scientific">Aureococcus anophagefferens</name>
    <name type="common">Harmful bloom alga</name>
    <dbReference type="NCBI Taxonomy" id="44056"/>
    <lineage>
        <taxon>Eukaryota</taxon>
        <taxon>Sar</taxon>
        <taxon>Stramenopiles</taxon>
        <taxon>Ochrophyta</taxon>
        <taxon>Pelagophyceae</taxon>
        <taxon>Pelagomonadales</taxon>
        <taxon>Pelagomonadaceae</taxon>
        <taxon>Aureococcus</taxon>
    </lineage>
</organism>
<dbReference type="InterPro" id="IPR027417">
    <property type="entry name" value="P-loop_NTPase"/>
</dbReference>
<dbReference type="InterPro" id="IPR010488">
    <property type="entry name" value="Zeta_toxin_domain"/>
</dbReference>
<evidence type="ECO:0000313" key="6">
    <source>
        <dbReference type="Proteomes" id="UP001363151"/>
    </source>
</evidence>
<sequence>MADRAPLTRTPTPLHPPPIDVAKPSRSPGSGRRSRRCARGIVDKRDLELVFERFGALEDGQMGLEAFAELVSELKLGLVDWEVRHLFGHLAEDVAVHAHHLTIDEASDEDEEDASPRAEAPARANSGDRDDAAPAVNVEQFLAGIRRHRFLKRIVSHYAVPDLKDWTVAPDYDFSRSTHENHGAAASAGFVGDLVPLRERLDAAWHGHYSPARQRWQDAAVRGVVQGAFRRADGAGESAAPTRHPWLVFTCGAMGAGKGWVMNWMSQREILPLRRIVHVDPDRFKQLMPEWPGYVRRDAASAGTRCHRESGTLAELAQELAMEQRVHVWVDGSLRDFDWYARKLENLRLRYPHYRTALFYVDADEELVRRRVATRAARGGERDVPEEVLAASLAAPANALRALTPHVDFIARIRNDDDGGGPRLAAFETVDTSGDWAKIAREFGGAYGAVLDGGGDAAVFRGALPASRSAPNLPPAPDSPPDGFPRVASAASSIDGLDDPPPSPKPLGRSFGSSNSLASHGGRGRGGSAADDAESLAMLKLQADCDRRTIAGLKASLKAAEAALAASARARPPNGDIAAPLA</sequence>
<feature type="domain" description="Zeta toxin" evidence="4">
    <location>
        <begin position="241"/>
        <end position="405"/>
    </location>
</feature>
<gene>
    <name evidence="5" type="ORF">SO694_00126023</name>
</gene>
<feature type="region of interest" description="Disordered" evidence="3">
    <location>
        <begin position="469"/>
        <end position="530"/>
    </location>
</feature>
<comment type="caution">
    <text evidence="5">The sequence shown here is derived from an EMBL/GenBank/DDBJ whole genome shotgun (WGS) entry which is preliminary data.</text>
</comment>
<dbReference type="Gene3D" id="3.40.50.300">
    <property type="entry name" value="P-loop containing nucleotide triphosphate hydrolases"/>
    <property type="match status" value="1"/>
</dbReference>
<evidence type="ECO:0000256" key="3">
    <source>
        <dbReference type="SAM" id="MobiDB-lite"/>
    </source>
</evidence>
<reference evidence="5 6" key="1">
    <citation type="submission" date="2024-03" db="EMBL/GenBank/DDBJ databases">
        <title>Aureococcus anophagefferens CCMP1851 and Kratosvirus quantuckense: Draft genome of a second virus-susceptible host strain in the model system.</title>
        <authorList>
            <person name="Chase E."/>
            <person name="Truchon A.R."/>
            <person name="Schepens W."/>
            <person name="Wilhelm S.W."/>
        </authorList>
    </citation>
    <scope>NUCLEOTIDE SEQUENCE [LARGE SCALE GENOMIC DNA]</scope>
    <source>
        <strain evidence="5 6">CCMP1851</strain>
    </source>
</reference>
<keyword evidence="1" id="KW-0547">Nucleotide-binding</keyword>
<dbReference type="EMBL" id="JBBJCI010000131">
    <property type="protein sequence ID" value="KAK7242925.1"/>
    <property type="molecule type" value="Genomic_DNA"/>
</dbReference>
<feature type="compositionally biased region" description="Pro residues" evidence="3">
    <location>
        <begin position="472"/>
        <end position="483"/>
    </location>
</feature>